<evidence type="ECO:0000256" key="4">
    <source>
        <dbReference type="ARBA" id="ARBA00023136"/>
    </source>
</evidence>
<dbReference type="STRING" id="1849047.A0A3D8RC77"/>
<organism evidence="7 8">
    <name type="scientific">Coleophoma cylindrospora</name>
    <dbReference type="NCBI Taxonomy" id="1849047"/>
    <lineage>
        <taxon>Eukaryota</taxon>
        <taxon>Fungi</taxon>
        <taxon>Dikarya</taxon>
        <taxon>Ascomycota</taxon>
        <taxon>Pezizomycotina</taxon>
        <taxon>Leotiomycetes</taxon>
        <taxon>Helotiales</taxon>
        <taxon>Dermateaceae</taxon>
        <taxon>Coleophoma</taxon>
    </lineage>
</organism>
<dbReference type="InterPro" id="IPR036259">
    <property type="entry name" value="MFS_trans_sf"/>
</dbReference>
<feature type="transmembrane region" description="Helical" evidence="5">
    <location>
        <begin position="100"/>
        <end position="117"/>
    </location>
</feature>
<accession>A0A3D8RC77</accession>
<keyword evidence="3 5" id="KW-1133">Transmembrane helix</keyword>
<reference evidence="7 8" key="1">
    <citation type="journal article" date="2018" name="IMA Fungus">
        <title>IMA Genome-F 9: Draft genome sequence of Annulohypoxylon stygium, Aspergillus mulundensis, Berkeleyomyces basicola (syn. Thielaviopsis basicola), Ceratocystis smalleyi, two Cercospora beticola strains, Coleophoma cylindrospora, Fusarium fracticaudum, Phialophora cf. hyalina, and Morchella septimelata.</title>
        <authorList>
            <person name="Wingfield B.D."/>
            <person name="Bills G.F."/>
            <person name="Dong Y."/>
            <person name="Huang W."/>
            <person name="Nel W.J."/>
            <person name="Swalarsk-Parry B.S."/>
            <person name="Vaghefi N."/>
            <person name="Wilken P.M."/>
            <person name="An Z."/>
            <person name="de Beer Z.W."/>
            <person name="De Vos L."/>
            <person name="Chen L."/>
            <person name="Duong T.A."/>
            <person name="Gao Y."/>
            <person name="Hammerbacher A."/>
            <person name="Kikkert J.R."/>
            <person name="Li Y."/>
            <person name="Li H."/>
            <person name="Li K."/>
            <person name="Li Q."/>
            <person name="Liu X."/>
            <person name="Ma X."/>
            <person name="Naidoo K."/>
            <person name="Pethybridge S.J."/>
            <person name="Sun J."/>
            <person name="Steenkamp E.T."/>
            <person name="van der Nest M.A."/>
            <person name="van Wyk S."/>
            <person name="Wingfield M.J."/>
            <person name="Xiong C."/>
            <person name="Yue Q."/>
            <person name="Zhang X."/>
        </authorList>
    </citation>
    <scope>NUCLEOTIDE SEQUENCE [LARGE SCALE GENOMIC DNA]</scope>
    <source>
        <strain evidence="7 8">BP6252</strain>
    </source>
</reference>
<dbReference type="Pfam" id="PF07690">
    <property type="entry name" value="MFS_1"/>
    <property type="match status" value="1"/>
</dbReference>
<keyword evidence="2 5" id="KW-0812">Transmembrane</keyword>
<dbReference type="PANTHER" id="PTHR23502">
    <property type="entry name" value="MAJOR FACILITATOR SUPERFAMILY"/>
    <property type="match status" value="1"/>
</dbReference>
<comment type="subcellular location">
    <subcellularLocation>
        <location evidence="1">Membrane</location>
        <topology evidence="1">Multi-pass membrane protein</topology>
    </subcellularLocation>
</comment>
<comment type="caution">
    <text evidence="7">The sequence shown here is derived from an EMBL/GenBank/DDBJ whole genome shotgun (WGS) entry which is preliminary data.</text>
</comment>
<evidence type="ECO:0000256" key="1">
    <source>
        <dbReference type="ARBA" id="ARBA00004141"/>
    </source>
</evidence>
<dbReference type="InterPro" id="IPR011701">
    <property type="entry name" value="MFS"/>
</dbReference>
<gene>
    <name evidence="7" type="ORF">BP6252_08081</name>
</gene>
<dbReference type="OrthoDB" id="5215911at2759"/>
<feature type="domain" description="Major facilitator superfamily (MFS) profile" evidence="6">
    <location>
        <begin position="55"/>
        <end position="531"/>
    </location>
</feature>
<dbReference type="PROSITE" id="PS50850">
    <property type="entry name" value="MFS"/>
    <property type="match status" value="1"/>
</dbReference>
<evidence type="ECO:0000313" key="8">
    <source>
        <dbReference type="Proteomes" id="UP000256645"/>
    </source>
</evidence>
<feature type="transmembrane region" description="Helical" evidence="5">
    <location>
        <begin position="417"/>
        <end position="436"/>
    </location>
</feature>
<feature type="transmembrane region" description="Helical" evidence="5">
    <location>
        <begin position="509"/>
        <end position="529"/>
    </location>
</feature>
<dbReference type="Gene3D" id="1.20.1250.20">
    <property type="entry name" value="MFS general substrate transporter like domains"/>
    <property type="match status" value="1"/>
</dbReference>
<feature type="transmembrane region" description="Helical" evidence="5">
    <location>
        <begin position="185"/>
        <end position="206"/>
    </location>
</feature>
<feature type="transmembrane region" description="Helical" evidence="5">
    <location>
        <begin position="377"/>
        <end position="396"/>
    </location>
</feature>
<evidence type="ECO:0000313" key="7">
    <source>
        <dbReference type="EMBL" id="RDW71518.1"/>
    </source>
</evidence>
<name>A0A3D8RC77_9HELO</name>
<evidence type="ECO:0000256" key="5">
    <source>
        <dbReference type="SAM" id="Phobius"/>
    </source>
</evidence>
<evidence type="ECO:0000256" key="3">
    <source>
        <dbReference type="ARBA" id="ARBA00022989"/>
    </source>
</evidence>
<dbReference type="AlphaFoldDB" id="A0A3D8RC77"/>
<dbReference type="EMBL" id="PDLM01000008">
    <property type="protein sequence ID" value="RDW71518.1"/>
    <property type="molecule type" value="Genomic_DNA"/>
</dbReference>
<feature type="transmembrane region" description="Helical" evidence="5">
    <location>
        <begin position="328"/>
        <end position="357"/>
    </location>
</feature>
<feature type="transmembrane region" description="Helical" evidence="5">
    <location>
        <begin position="481"/>
        <end position="503"/>
    </location>
</feature>
<evidence type="ECO:0000256" key="2">
    <source>
        <dbReference type="ARBA" id="ARBA00022692"/>
    </source>
</evidence>
<dbReference type="InterPro" id="IPR020846">
    <property type="entry name" value="MFS_dom"/>
</dbReference>
<protein>
    <recommendedName>
        <fullName evidence="6">Major facilitator superfamily (MFS) profile domain-containing protein</fullName>
    </recommendedName>
</protein>
<evidence type="ECO:0000259" key="6">
    <source>
        <dbReference type="PROSITE" id="PS50850"/>
    </source>
</evidence>
<dbReference type="Proteomes" id="UP000256645">
    <property type="component" value="Unassembled WGS sequence"/>
</dbReference>
<keyword evidence="4 5" id="KW-0472">Membrane</keyword>
<feature type="transmembrane region" description="Helical" evidence="5">
    <location>
        <begin position="212"/>
        <end position="232"/>
    </location>
</feature>
<feature type="transmembrane region" description="Helical" evidence="5">
    <location>
        <begin position="59"/>
        <end position="80"/>
    </location>
</feature>
<keyword evidence="8" id="KW-1185">Reference proteome</keyword>
<dbReference type="GO" id="GO:0022857">
    <property type="term" value="F:transmembrane transporter activity"/>
    <property type="evidence" value="ECO:0007669"/>
    <property type="project" value="InterPro"/>
</dbReference>
<proteinExistence type="predicted"/>
<sequence>MKDVEGQTADYVAEHTAQLPPGTVRLEDRAGTHIVLSPQPTSDPNDPLNWSTARKSMQMFLISMYTLLAFAVICVGTPLWANMKEELGFSYNLLNNSYGVAAGTLGLGCNIFVPFALRYGRRPVYIITTFILVAVSIYSAKIENTADLMIVNALGGLAAAVNETIYQMTVSDLFFVHQRGTMNGIYVLMLLVGGYLSPVASGYINAMQGWRWPFWYCAIFTGILSIVFPFLLEETKYQIPVIHGLPRTSVSPPAGSNFGEKTRVVESTFHQAELAPPHTTEPEINSEACRAVSIDHSIPMKTYWERLAVYTPSFGTRTSLWYHFYQPFVILFTFPAILFAAVQYGFTLAAISILSVVQADVFPSEPYNFSSIGIGNLSLPPLIGGILGTIFGGPLVDYYIVWYTKRNGGIYEPEMRLHLFFLPGVLLPAGLLLFGLTTAQCMPWMITCIGAAFIGFGIGGISDIAITYIQDSYKEILGDALVGVAFLRNAMATILVFTISPMIAGMGLYNMFVFLGVLSLGISATYIPMMIWGKAMRIRCAAKYSEFAKTQYECRPL</sequence>
<dbReference type="PANTHER" id="PTHR23502:SF50">
    <property type="entry name" value="TRANSPORTER, PUTATIVE (AFU_ORTHOLOGUE AFUA_5G00430)-RELATED"/>
    <property type="match status" value="1"/>
</dbReference>
<feature type="transmembrane region" description="Helical" evidence="5">
    <location>
        <begin position="148"/>
        <end position="165"/>
    </location>
</feature>
<feature type="transmembrane region" description="Helical" evidence="5">
    <location>
        <begin position="442"/>
        <end position="469"/>
    </location>
</feature>
<dbReference type="GO" id="GO:0005886">
    <property type="term" value="C:plasma membrane"/>
    <property type="evidence" value="ECO:0007669"/>
    <property type="project" value="TreeGrafter"/>
</dbReference>
<dbReference type="SUPFAM" id="SSF103473">
    <property type="entry name" value="MFS general substrate transporter"/>
    <property type="match status" value="1"/>
</dbReference>